<name>A0A164ZN52_9CRUS</name>
<dbReference type="EMBL" id="LRGB01000695">
    <property type="protein sequence ID" value="KZS16540.1"/>
    <property type="molecule type" value="Genomic_DNA"/>
</dbReference>
<accession>A0A164ZN52</accession>
<dbReference type="SUPFAM" id="SSF53098">
    <property type="entry name" value="Ribonuclease H-like"/>
    <property type="match status" value="1"/>
</dbReference>
<evidence type="ECO:0000313" key="2">
    <source>
        <dbReference type="EMBL" id="KZS16540.1"/>
    </source>
</evidence>
<dbReference type="OrthoDB" id="6378051at2759"/>
<protein>
    <submittedName>
        <fullName evidence="2">Uncharacterized protein</fullName>
    </submittedName>
</protein>
<evidence type="ECO:0000313" key="3">
    <source>
        <dbReference type="Proteomes" id="UP000076858"/>
    </source>
</evidence>
<gene>
    <name evidence="2" type="ORF">APZ42_017705</name>
</gene>
<dbReference type="GO" id="GO:0003676">
    <property type="term" value="F:nucleic acid binding"/>
    <property type="evidence" value="ECO:0007669"/>
    <property type="project" value="InterPro"/>
</dbReference>
<feature type="compositionally biased region" description="Basic and acidic residues" evidence="1">
    <location>
        <begin position="7"/>
        <end position="18"/>
    </location>
</feature>
<dbReference type="AlphaFoldDB" id="A0A164ZN52"/>
<sequence>MSGSETQHQKTESSEQKRKQTKPLLFKPCSRIPEVQEIKHLGVYFDKRLRWNRQTEAIVSKTSKLKNLFKILAQTKHGPSVPSLVIMYTGKTTTHRALTLATSHTIMANINLFQEGDNQAPQRNGILPWAETPITLDYLQISKKEAQTNQAKVRALFYKYKMQKQNAVEAYTDGSLNKERKNTTYAVILPAFNIEETGTLAEGTSIFTAEAYGIHRAMEIAYNYPGDIDELVIFTDS</sequence>
<dbReference type="InterPro" id="IPR036397">
    <property type="entry name" value="RNaseH_sf"/>
</dbReference>
<comment type="caution">
    <text evidence="2">The sequence shown here is derived from an EMBL/GenBank/DDBJ whole genome shotgun (WGS) entry which is preliminary data.</text>
</comment>
<evidence type="ECO:0000256" key="1">
    <source>
        <dbReference type="SAM" id="MobiDB-lite"/>
    </source>
</evidence>
<organism evidence="2 3">
    <name type="scientific">Daphnia magna</name>
    <dbReference type="NCBI Taxonomy" id="35525"/>
    <lineage>
        <taxon>Eukaryota</taxon>
        <taxon>Metazoa</taxon>
        <taxon>Ecdysozoa</taxon>
        <taxon>Arthropoda</taxon>
        <taxon>Crustacea</taxon>
        <taxon>Branchiopoda</taxon>
        <taxon>Diplostraca</taxon>
        <taxon>Cladocera</taxon>
        <taxon>Anomopoda</taxon>
        <taxon>Daphniidae</taxon>
        <taxon>Daphnia</taxon>
    </lineage>
</organism>
<dbReference type="Proteomes" id="UP000076858">
    <property type="component" value="Unassembled WGS sequence"/>
</dbReference>
<reference evidence="2 3" key="1">
    <citation type="submission" date="2016-03" db="EMBL/GenBank/DDBJ databases">
        <title>EvidentialGene: Evidence-directed Construction of Genes on Genomes.</title>
        <authorList>
            <person name="Gilbert D.G."/>
            <person name="Choi J.-H."/>
            <person name="Mockaitis K."/>
            <person name="Colbourne J."/>
            <person name="Pfrender M."/>
        </authorList>
    </citation>
    <scope>NUCLEOTIDE SEQUENCE [LARGE SCALE GENOMIC DNA]</scope>
    <source>
        <strain evidence="2 3">Xinb3</strain>
        <tissue evidence="2">Complete organism</tissue>
    </source>
</reference>
<keyword evidence="3" id="KW-1185">Reference proteome</keyword>
<dbReference type="Gene3D" id="3.30.420.10">
    <property type="entry name" value="Ribonuclease H-like superfamily/Ribonuclease H"/>
    <property type="match status" value="1"/>
</dbReference>
<dbReference type="InterPro" id="IPR012337">
    <property type="entry name" value="RNaseH-like_sf"/>
</dbReference>
<proteinExistence type="predicted"/>
<feature type="region of interest" description="Disordered" evidence="1">
    <location>
        <begin position="1"/>
        <end position="24"/>
    </location>
</feature>